<dbReference type="Pfam" id="PF13560">
    <property type="entry name" value="HTH_31"/>
    <property type="match status" value="1"/>
</dbReference>
<dbReference type="EMBL" id="JABVEC010000010">
    <property type="protein sequence ID" value="MBC6466786.1"/>
    <property type="molecule type" value="Genomic_DNA"/>
</dbReference>
<dbReference type="SUPFAM" id="SSF47413">
    <property type="entry name" value="lambda repressor-like DNA-binding domains"/>
    <property type="match status" value="1"/>
</dbReference>
<dbReference type="Gene3D" id="1.10.260.40">
    <property type="entry name" value="lambda repressor-like DNA-binding domains"/>
    <property type="match status" value="1"/>
</dbReference>
<feature type="domain" description="HTH cro/C1-type" evidence="1">
    <location>
        <begin position="20"/>
        <end position="75"/>
    </location>
</feature>
<dbReference type="RefSeq" id="WP_187243811.1">
    <property type="nucleotide sequence ID" value="NZ_BAAAOK010000027.1"/>
</dbReference>
<evidence type="ECO:0000313" key="3">
    <source>
        <dbReference type="Proteomes" id="UP000805614"/>
    </source>
</evidence>
<dbReference type="InterPro" id="IPR010982">
    <property type="entry name" value="Lambda_DNA-bd_dom_sf"/>
</dbReference>
<reference evidence="2 3" key="1">
    <citation type="submission" date="2020-06" db="EMBL/GenBank/DDBJ databases">
        <title>Actinomadura xiongansis sp. nov., isolated from soil of Baiyangdian.</title>
        <authorList>
            <person name="Zhang X."/>
        </authorList>
    </citation>
    <scope>NUCLEOTIDE SEQUENCE [LARGE SCALE GENOMIC DNA]</scope>
    <source>
        <strain evidence="2 3">HBUM206468</strain>
    </source>
</reference>
<dbReference type="Proteomes" id="UP000805614">
    <property type="component" value="Unassembled WGS sequence"/>
</dbReference>
<dbReference type="InterPro" id="IPR001387">
    <property type="entry name" value="Cro/C1-type_HTH"/>
</dbReference>
<dbReference type="Pfam" id="PF19054">
    <property type="entry name" value="DUF5753"/>
    <property type="match status" value="1"/>
</dbReference>
<gene>
    <name evidence="2" type="ORF">HKK74_14925</name>
</gene>
<sequence>MPRPQRELDPNSLVGHFGAELRTHRNKANLSMAQLAAALGCSAQWIGQVELAEKPPSELFALDLDTYFETGGSFHRLWKVIKRAGRSQVLLPGFPAYIELESQAVLIRSFVTQLVPGLLQTEDYARAVISAWPDPAPVEERVATRMEQQAILRAETPPYAWFVLDEAVLHRPFGGADVMREQLKLLAGLVTSPYVQVRILPFASMTYAGLDGKFTLLRLGDGTEILYQEGPGFSQLIEDPGTVGDCAARFDLVMGEALPRAASHQMLLRTLENLK</sequence>
<proteinExistence type="predicted"/>
<protein>
    <submittedName>
        <fullName evidence="2">Helix-turn-helix domain-containing protein</fullName>
    </submittedName>
</protein>
<keyword evidence="3" id="KW-1185">Reference proteome</keyword>
<organism evidence="2 3">
    <name type="scientific">Actinomadura alba</name>
    <dbReference type="NCBI Taxonomy" id="406431"/>
    <lineage>
        <taxon>Bacteria</taxon>
        <taxon>Bacillati</taxon>
        <taxon>Actinomycetota</taxon>
        <taxon>Actinomycetes</taxon>
        <taxon>Streptosporangiales</taxon>
        <taxon>Thermomonosporaceae</taxon>
        <taxon>Actinomadura</taxon>
    </lineage>
</organism>
<evidence type="ECO:0000259" key="1">
    <source>
        <dbReference type="SMART" id="SM00530"/>
    </source>
</evidence>
<dbReference type="CDD" id="cd00093">
    <property type="entry name" value="HTH_XRE"/>
    <property type="match status" value="1"/>
</dbReference>
<comment type="caution">
    <text evidence="2">The sequence shown here is derived from an EMBL/GenBank/DDBJ whole genome shotgun (WGS) entry which is preliminary data.</text>
</comment>
<name>A0ABR7LPL8_9ACTN</name>
<accession>A0ABR7LPL8</accession>
<dbReference type="SMART" id="SM00530">
    <property type="entry name" value="HTH_XRE"/>
    <property type="match status" value="1"/>
</dbReference>
<dbReference type="InterPro" id="IPR043917">
    <property type="entry name" value="DUF5753"/>
</dbReference>
<evidence type="ECO:0000313" key="2">
    <source>
        <dbReference type="EMBL" id="MBC6466786.1"/>
    </source>
</evidence>